<organism evidence="17 18">
    <name type="scientific">Stappia indica</name>
    <dbReference type="NCBI Taxonomy" id="538381"/>
    <lineage>
        <taxon>Bacteria</taxon>
        <taxon>Pseudomonadati</taxon>
        <taxon>Pseudomonadota</taxon>
        <taxon>Alphaproteobacteria</taxon>
        <taxon>Hyphomicrobiales</taxon>
        <taxon>Stappiaceae</taxon>
        <taxon>Stappia</taxon>
    </lineage>
</organism>
<dbReference type="NCBIfam" id="TIGR01494">
    <property type="entry name" value="ATPase_P-type"/>
    <property type="match status" value="1"/>
</dbReference>
<feature type="transmembrane region" description="Helical" evidence="15">
    <location>
        <begin position="354"/>
        <end position="376"/>
    </location>
</feature>
<evidence type="ECO:0000256" key="3">
    <source>
        <dbReference type="ARBA" id="ARBA00022448"/>
    </source>
</evidence>
<dbReference type="InterPro" id="IPR023299">
    <property type="entry name" value="ATPase_P-typ_cyto_dom_N"/>
</dbReference>
<dbReference type="InterPro" id="IPR027256">
    <property type="entry name" value="P-typ_ATPase_IB"/>
</dbReference>
<evidence type="ECO:0000313" key="18">
    <source>
        <dbReference type="Proteomes" id="UP000435648"/>
    </source>
</evidence>
<dbReference type="GO" id="GO:0055070">
    <property type="term" value="P:copper ion homeostasis"/>
    <property type="evidence" value="ECO:0007669"/>
    <property type="project" value="TreeGrafter"/>
</dbReference>
<dbReference type="Gene3D" id="3.40.1110.10">
    <property type="entry name" value="Calcium-transporting ATPase, cytoplasmic domain N"/>
    <property type="match status" value="1"/>
</dbReference>
<keyword evidence="7 15" id="KW-0479">Metal-binding</keyword>
<evidence type="ECO:0000256" key="15">
    <source>
        <dbReference type="RuleBase" id="RU362081"/>
    </source>
</evidence>
<name>A0A857CBN0_9HYPH</name>
<dbReference type="SUPFAM" id="SSF56784">
    <property type="entry name" value="HAD-like"/>
    <property type="match status" value="1"/>
</dbReference>
<dbReference type="PROSITE" id="PS00154">
    <property type="entry name" value="ATPASE_E1_E2"/>
    <property type="match status" value="1"/>
</dbReference>
<feature type="transmembrane region" description="Helical" evidence="15">
    <location>
        <begin position="173"/>
        <end position="195"/>
    </location>
</feature>
<keyword evidence="11" id="KW-1278">Translocase</keyword>
<feature type="transmembrane region" description="Helical" evidence="15">
    <location>
        <begin position="201"/>
        <end position="219"/>
    </location>
</feature>
<dbReference type="Pfam" id="PF00122">
    <property type="entry name" value="E1-E2_ATPase"/>
    <property type="match status" value="1"/>
</dbReference>
<keyword evidence="3" id="KW-0813">Transport</keyword>
<dbReference type="Gene3D" id="3.40.50.1000">
    <property type="entry name" value="HAD superfamily/HAD-like"/>
    <property type="match status" value="1"/>
</dbReference>
<dbReference type="Proteomes" id="UP000435648">
    <property type="component" value="Chromosome"/>
</dbReference>
<comment type="subcellular location">
    <subcellularLocation>
        <location evidence="1">Cell membrane</location>
        <topology evidence="1">Multi-pass membrane protein</topology>
    </subcellularLocation>
</comment>
<dbReference type="RefSeq" id="WP_158195310.1">
    <property type="nucleotide sequence ID" value="NZ_CP046908.1"/>
</dbReference>
<feature type="transmembrane region" description="Helical" evidence="15">
    <location>
        <begin position="382"/>
        <end position="406"/>
    </location>
</feature>
<reference evidence="17 18" key="1">
    <citation type="submission" date="2019-12" db="EMBL/GenBank/DDBJ databases">
        <title>The genome of Stappia indica PHM037.</title>
        <authorList>
            <person name="Kacar D."/>
            <person name="Galan B."/>
            <person name="Canedo L."/>
            <person name="Rodriguez P."/>
            <person name="de la Calle F."/>
            <person name="Garcia J.L."/>
        </authorList>
    </citation>
    <scope>NUCLEOTIDE SEQUENCE [LARGE SCALE GENOMIC DNA]</scope>
    <source>
        <strain evidence="17 18">PHM037</strain>
    </source>
</reference>
<evidence type="ECO:0000313" key="17">
    <source>
        <dbReference type="EMBL" id="QGZ36473.1"/>
    </source>
</evidence>
<keyword evidence="12 15" id="KW-1133">Transmembrane helix</keyword>
<dbReference type="NCBIfam" id="TIGR01512">
    <property type="entry name" value="ATPase-IB2_Cd"/>
    <property type="match status" value="1"/>
</dbReference>
<dbReference type="Pfam" id="PF00403">
    <property type="entry name" value="HMA"/>
    <property type="match status" value="1"/>
</dbReference>
<feature type="transmembrane region" description="Helical" evidence="15">
    <location>
        <begin position="683"/>
        <end position="699"/>
    </location>
</feature>
<dbReference type="KEGG" id="siw:GH266_19460"/>
<dbReference type="GO" id="GO:0043682">
    <property type="term" value="F:P-type divalent copper transporter activity"/>
    <property type="evidence" value="ECO:0007669"/>
    <property type="project" value="TreeGrafter"/>
</dbReference>
<dbReference type="EMBL" id="CP046908">
    <property type="protein sequence ID" value="QGZ36473.1"/>
    <property type="molecule type" value="Genomic_DNA"/>
</dbReference>
<evidence type="ECO:0000256" key="14">
    <source>
        <dbReference type="ARBA" id="ARBA00023136"/>
    </source>
</evidence>
<feature type="domain" description="HMA" evidence="16">
    <location>
        <begin position="20"/>
        <end position="86"/>
    </location>
</feature>
<dbReference type="PANTHER" id="PTHR43520">
    <property type="entry name" value="ATP7, ISOFORM B"/>
    <property type="match status" value="1"/>
</dbReference>
<dbReference type="InterPro" id="IPR036163">
    <property type="entry name" value="HMA_dom_sf"/>
</dbReference>
<keyword evidence="4 15" id="KW-1003">Cell membrane</keyword>
<evidence type="ECO:0000256" key="10">
    <source>
        <dbReference type="ARBA" id="ARBA00022842"/>
    </source>
</evidence>
<proteinExistence type="inferred from homology"/>
<evidence type="ECO:0000256" key="13">
    <source>
        <dbReference type="ARBA" id="ARBA00023065"/>
    </source>
</evidence>
<sequence length="757" mass="80647">MTVHERDWDAFVTLKDDGKAHMDLAVEGVTCAACMAEIEHGLALVPGVEKARLNLTSHRLAVDWRQEETDAERIIDVLSRLGYRAHPFDPADVRERSDAAGRELLRALAVSGFAMMNIMLLSVSVWSGNASGIEPETRDFFHWVSALIALPAAVYAGRPFLRSAFAALAARRLNMDVPIVIGVSLALFLSVMQTVQSAHHAYFESAVMLLFFLLIGRYLDHTMRRRTRAFAENIAALKAETAVLQRPDGSLREVPLSRVEPGALIHVRAGERVPLDGRIISGQSEIDQSLVTGETALASVGPGDPVYAGTTNASASLTVQVTVASGATLLDEVTRLLETAAQARSRYVQLADRVARLYSPVVHLAALLTFAGWYLLGADWQHALVIAISVLIITCPCALGLAVPAVQVVTSGLLFRAGVLLHSGDAIERLAEADTIVFDKTGTLTLPLPAVSGAGDIDSTVLQLAGRLALASRHPLAGALARASGAAVPLENVRETPGEGISAEFEGRELRLGSARFCGMEEAVVTDFARRHPGSSLIAFRNGDAPAVPFAVGQRLRPDAVETVARLRREGYRLSILSGDRTAPVEDVARELGIDDWAAELTPTAKIARLEQLAGEGRKVLMAGDGLNDAPALAAAHVSISPVTAVHVAQAAADAVFLGDRLAPVADALTHARRAHRAMVQNLRFSVLYNFVAVPFAVAGFVTPLWAALAMSSSSLVVTLNALRLRLSRQREIATASPAATAEALPSAAARLEREAA</sequence>
<keyword evidence="13" id="KW-0406">Ion transport</keyword>
<accession>A0A857CBN0</accession>
<evidence type="ECO:0000256" key="2">
    <source>
        <dbReference type="ARBA" id="ARBA00006024"/>
    </source>
</evidence>
<dbReference type="PRINTS" id="PR00119">
    <property type="entry name" value="CATATPASE"/>
</dbReference>
<feature type="transmembrane region" description="Helical" evidence="15">
    <location>
        <begin position="104"/>
        <end position="128"/>
    </location>
</feature>
<evidence type="ECO:0000256" key="4">
    <source>
        <dbReference type="ARBA" id="ARBA00022475"/>
    </source>
</evidence>
<dbReference type="EC" id="3.6.3.3" evidence="17"/>
<evidence type="ECO:0000256" key="12">
    <source>
        <dbReference type="ARBA" id="ARBA00022989"/>
    </source>
</evidence>
<evidence type="ECO:0000259" key="16">
    <source>
        <dbReference type="PROSITE" id="PS50846"/>
    </source>
</evidence>
<keyword evidence="17" id="KW-0378">Hydrolase</keyword>
<dbReference type="GO" id="GO:0016887">
    <property type="term" value="F:ATP hydrolysis activity"/>
    <property type="evidence" value="ECO:0007669"/>
    <property type="project" value="InterPro"/>
</dbReference>
<evidence type="ECO:0000256" key="7">
    <source>
        <dbReference type="ARBA" id="ARBA00022723"/>
    </source>
</evidence>
<evidence type="ECO:0000256" key="8">
    <source>
        <dbReference type="ARBA" id="ARBA00022741"/>
    </source>
</evidence>
<dbReference type="InterPro" id="IPR018303">
    <property type="entry name" value="ATPase_P-typ_P_site"/>
</dbReference>
<dbReference type="SUPFAM" id="SSF55008">
    <property type="entry name" value="HMA, heavy metal-associated domain"/>
    <property type="match status" value="1"/>
</dbReference>
<keyword evidence="6 15" id="KW-0812">Transmembrane</keyword>
<dbReference type="InterPro" id="IPR023298">
    <property type="entry name" value="ATPase_P-typ_TM_dom_sf"/>
</dbReference>
<dbReference type="SUPFAM" id="SSF81653">
    <property type="entry name" value="Calcium ATPase, transduction domain A"/>
    <property type="match status" value="1"/>
</dbReference>
<dbReference type="CDD" id="cd00371">
    <property type="entry name" value="HMA"/>
    <property type="match status" value="1"/>
</dbReference>
<evidence type="ECO:0000256" key="1">
    <source>
        <dbReference type="ARBA" id="ARBA00004651"/>
    </source>
</evidence>
<dbReference type="Gene3D" id="3.30.70.100">
    <property type="match status" value="1"/>
</dbReference>
<dbReference type="Pfam" id="PF00702">
    <property type="entry name" value="Hydrolase"/>
    <property type="match status" value="1"/>
</dbReference>
<dbReference type="GO" id="GO:0005886">
    <property type="term" value="C:plasma membrane"/>
    <property type="evidence" value="ECO:0007669"/>
    <property type="project" value="UniProtKB-SubCell"/>
</dbReference>
<evidence type="ECO:0000256" key="6">
    <source>
        <dbReference type="ARBA" id="ARBA00022692"/>
    </source>
</evidence>
<dbReference type="PROSITE" id="PS50846">
    <property type="entry name" value="HMA_2"/>
    <property type="match status" value="1"/>
</dbReference>
<keyword evidence="5" id="KW-0597">Phosphoprotein</keyword>
<dbReference type="InterPro" id="IPR023214">
    <property type="entry name" value="HAD_sf"/>
</dbReference>
<dbReference type="InterPro" id="IPR036412">
    <property type="entry name" value="HAD-like_sf"/>
</dbReference>
<dbReference type="PANTHER" id="PTHR43520:SF5">
    <property type="entry name" value="CATION-TRANSPORTING P-TYPE ATPASE-RELATED"/>
    <property type="match status" value="1"/>
</dbReference>
<dbReference type="GO" id="GO:0005507">
    <property type="term" value="F:copper ion binding"/>
    <property type="evidence" value="ECO:0007669"/>
    <property type="project" value="TreeGrafter"/>
</dbReference>
<gene>
    <name evidence="17" type="primary">cadA</name>
    <name evidence="17" type="ORF">GH266_19460</name>
</gene>
<keyword evidence="14 15" id="KW-0472">Membrane</keyword>
<dbReference type="InterPro" id="IPR001757">
    <property type="entry name" value="P_typ_ATPase"/>
</dbReference>
<comment type="similarity">
    <text evidence="2 15">Belongs to the cation transport ATPase (P-type) (TC 3.A.3) family. Type IB subfamily.</text>
</comment>
<feature type="transmembrane region" description="Helical" evidence="15">
    <location>
        <begin position="140"/>
        <end position="161"/>
    </location>
</feature>
<dbReference type="InterPro" id="IPR059000">
    <property type="entry name" value="ATPase_P-type_domA"/>
</dbReference>
<dbReference type="AlphaFoldDB" id="A0A857CBN0"/>
<dbReference type="Gene3D" id="2.70.150.10">
    <property type="entry name" value="Calcium-transporting ATPase, cytoplasmic transduction domain A"/>
    <property type="match status" value="1"/>
</dbReference>
<dbReference type="OrthoDB" id="9807843at2"/>
<keyword evidence="8 15" id="KW-0547">Nucleotide-binding</keyword>
<evidence type="ECO:0000256" key="11">
    <source>
        <dbReference type="ARBA" id="ARBA00022967"/>
    </source>
</evidence>
<dbReference type="NCBIfam" id="TIGR01511">
    <property type="entry name" value="ATPase-IB1_Cu"/>
    <property type="match status" value="1"/>
</dbReference>
<evidence type="ECO:0000256" key="5">
    <source>
        <dbReference type="ARBA" id="ARBA00022553"/>
    </source>
</evidence>
<protein>
    <submittedName>
        <fullName evidence="17">Cadmium-translocating P-type ATPase</fullName>
        <ecNumber evidence="17">3.6.3.3</ecNumber>
    </submittedName>
</protein>
<dbReference type="InterPro" id="IPR008250">
    <property type="entry name" value="ATPase_P-typ_transduc_dom_A_sf"/>
</dbReference>
<dbReference type="InterPro" id="IPR006121">
    <property type="entry name" value="HMA_dom"/>
</dbReference>
<keyword evidence="9 15" id="KW-0067">ATP-binding</keyword>
<dbReference type="GO" id="GO:0005524">
    <property type="term" value="F:ATP binding"/>
    <property type="evidence" value="ECO:0007669"/>
    <property type="project" value="UniProtKB-UniRule"/>
</dbReference>
<dbReference type="SUPFAM" id="SSF81665">
    <property type="entry name" value="Calcium ATPase, transmembrane domain M"/>
    <property type="match status" value="1"/>
</dbReference>
<keyword evidence="10" id="KW-0460">Magnesium</keyword>
<dbReference type="NCBIfam" id="TIGR01525">
    <property type="entry name" value="ATPase-IB_hvy"/>
    <property type="match status" value="1"/>
</dbReference>
<evidence type="ECO:0000256" key="9">
    <source>
        <dbReference type="ARBA" id="ARBA00022840"/>
    </source>
</evidence>